<keyword evidence="13" id="KW-1185">Reference proteome</keyword>
<dbReference type="GO" id="GO:0015074">
    <property type="term" value="P:DNA integration"/>
    <property type="evidence" value="ECO:0007669"/>
    <property type="project" value="InterPro"/>
</dbReference>
<dbReference type="InterPro" id="IPR001584">
    <property type="entry name" value="Integrase_cat-core"/>
</dbReference>
<dbReference type="SUPFAM" id="SSF46919">
    <property type="entry name" value="N-terminal Zn binding domain of HIV integrase"/>
    <property type="match status" value="1"/>
</dbReference>
<evidence type="ECO:0000256" key="6">
    <source>
        <dbReference type="ARBA" id="ARBA00022759"/>
    </source>
</evidence>
<dbReference type="PANTHER" id="PTHR41694:SF3">
    <property type="entry name" value="RNA-DIRECTED DNA POLYMERASE-RELATED"/>
    <property type="match status" value="1"/>
</dbReference>
<organism evidence="12 13">
    <name type="scientific">Chroicocephalus maculipennis</name>
    <name type="common">Brown-hooded gull</name>
    <name type="synonym">Larus maculipennis</name>
    <dbReference type="NCBI Taxonomy" id="287016"/>
    <lineage>
        <taxon>Eukaryota</taxon>
        <taxon>Metazoa</taxon>
        <taxon>Chordata</taxon>
        <taxon>Craniata</taxon>
        <taxon>Vertebrata</taxon>
        <taxon>Euteleostomi</taxon>
        <taxon>Archelosauria</taxon>
        <taxon>Archosauria</taxon>
        <taxon>Dinosauria</taxon>
        <taxon>Saurischia</taxon>
        <taxon>Theropoda</taxon>
        <taxon>Coelurosauria</taxon>
        <taxon>Aves</taxon>
        <taxon>Neognathae</taxon>
        <taxon>Neoaves</taxon>
        <taxon>Charadriiformes</taxon>
        <taxon>Laridae</taxon>
        <taxon>Chroicocephalus</taxon>
    </lineage>
</organism>
<dbReference type="PROSITE" id="PS50994">
    <property type="entry name" value="INTEGRASE"/>
    <property type="match status" value="1"/>
</dbReference>
<dbReference type="Pfam" id="PF02022">
    <property type="entry name" value="Integrase_Zn"/>
    <property type="match status" value="1"/>
</dbReference>
<feature type="domain" description="Integrase catalytic" evidence="11">
    <location>
        <begin position="74"/>
        <end position="114"/>
    </location>
</feature>
<evidence type="ECO:0000256" key="1">
    <source>
        <dbReference type="ARBA" id="ARBA00012493"/>
    </source>
</evidence>
<evidence type="ECO:0000256" key="3">
    <source>
        <dbReference type="ARBA" id="ARBA00022695"/>
    </source>
</evidence>
<dbReference type="InterPro" id="IPR012337">
    <property type="entry name" value="RNaseH-like_sf"/>
</dbReference>
<dbReference type="GO" id="GO:0004519">
    <property type="term" value="F:endonuclease activity"/>
    <property type="evidence" value="ECO:0007669"/>
    <property type="project" value="UniProtKB-KW"/>
</dbReference>
<evidence type="ECO:0000256" key="9">
    <source>
        <dbReference type="PROSITE-ProRule" id="PRU00450"/>
    </source>
</evidence>
<proteinExistence type="predicted"/>
<gene>
    <name evidence="12" type="primary">Ervk10_0</name>
    <name evidence="12" type="ORF">CHRMAC_R15653</name>
</gene>
<dbReference type="InterPro" id="IPR003308">
    <property type="entry name" value="Integrase_Zn-bd_dom_N"/>
</dbReference>
<dbReference type="EMBL" id="VYZF01001476">
    <property type="protein sequence ID" value="NWT45048.1"/>
    <property type="molecule type" value="Genomic_DNA"/>
</dbReference>
<accession>A0A7K5NPG0</accession>
<keyword evidence="4" id="KW-0540">Nuclease</keyword>
<dbReference type="GO" id="GO:0016787">
    <property type="term" value="F:hydrolase activity"/>
    <property type="evidence" value="ECO:0007669"/>
    <property type="project" value="UniProtKB-KW"/>
</dbReference>
<keyword evidence="3" id="KW-0548">Nucleotidyltransferase</keyword>
<evidence type="ECO:0000256" key="4">
    <source>
        <dbReference type="ARBA" id="ARBA00022722"/>
    </source>
</evidence>
<keyword evidence="6" id="KW-0255">Endonuclease</keyword>
<dbReference type="InterPro" id="IPR017856">
    <property type="entry name" value="Integrase-like_N"/>
</dbReference>
<dbReference type="PROSITE" id="PS50876">
    <property type="entry name" value="ZF_INTEGRASE"/>
    <property type="match status" value="1"/>
</dbReference>
<evidence type="ECO:0000256" key="7">
    <source>
        <dbReference type="ARBA" id="ARBA00022801"/>
    </source>
</evidence>
<dbReference type="Gene3D" id="3.30.420.10">
    <property type="entry name" value="Ribonuclease H-like superfamily/Ribonuclease H"/>
    <property type="match status" value="1"/>
</dbReference>
<evidence type="ECO:0000313" key="12">
    <source>
        <dbReference type="EMBL" id="NWT45048.1"/>
    </source>
</evidence>
<keyword evidence="5" id="KW-0479">Metal-binding</keyword>
<evidence type="ECO:0000256" key="2">
    <source>
        <dbReference type="ARBA" id="ARBA00022679"/>
    </source>
</evidence>
<dbReference type="GO" id="GO:0003964">
    <property type="term" value="F:RNA-directed DNA polymerase activity"/>
    <property type="evidence" value="ECO:0007669"/>
    <property type="project" value="UniProtKB-KW"/>
</dbReference>
<keyword evidence="2" id="KW-0808">Transferase</keyword>
<feature type="domain" description="Integrase-type" evidence="10">
    <location>
        <begin position="19"/>
        <end position="60"/>
    </location>
</feature>
<evidence type="ECO:0000259" key="11">
    <source>
        <dbReference type="PROSITE" id="PS50994"/>
    </source>
</evidence>
<dbReference type="InterPro" id="IPR036397">
    <property type="entry name" value="RNaseH_sf"/>
</dbReference>
<protein>
    <recommendedName>
        <fullName evidence="1">RNA-directed DNA polymerase</fullName>
        <ecNumber evidence="1">2.7.7.49</ecNumber>
    </recommendedName>
</protein>
<keyword evidence="9" id="KW-0863">Zinc-finger</keyword>
<name>A0A7K5NPG0_CHRMC</name>
<comment type="caution">
    <text evidence="12">The sequence shown here is derived from an EMBL/GenBank/DDBJ whole genome shotgun (WGS) entry which is preliminary data.</text>
</comment>
<feature type="non-terminal residue" evidence="12">
    <location>
        <position position="1"/>
    </location>
</feature>
<dbReference type="EC" id="2.7.7.49" evidence="1"/>
<dbReference type="GO" id="GO:0035613">
    <property type="term" value="F:RNA stem-loop binding"/>
    <property type="evidence" value="ECO:0007669"/>
    <property type="project" value="TreeGrafter"/>
</dbReference>
<evidence type="ECO:0000313" key="13">
    <source>
        <dbReference type="Proteomes" id="UP000524558"/>
    </source>
</evidence>
<keyword evidence="7" id="KW-0378">Hydrolase</keyword>
<dbReference type="SUPFAM" id="SSF53098">
    <property type="entry name" value="Ribonuclease H-like"/>
    <property type="match status" value="1"/>
</dbReference>
<sequence length="114" mass="12714">LTEGNTVADYHTLSVTTPDIMQQAKMSHDFFHQNAKASGKQFSLTQQQAHDIVRTCADCHQLAPLPSFVGVNPRGLTPDELWQSNVTHVMEFGHLRYVHVSVDSFSHFVVATAH</sequence>
<dbReference type="Proteomes" id="UP000524558">
    <property type="component" value="Unassembled WGS sequence"/>
</dbReference>
<evidence type="ECO:0000256" key="8">
    <source>
        <dbReference type="ARBA" id="ARBA00022918"/>
    </source>
</evidence>
<evidence type="ECO:0000256" key="5">
    <source>
        <dbReference type="ARBA" id="ARBA00022723"/>
    </source>
</evidence>
<dbReference type="AlphaFoldDB" id="A0A7K5NPG0"/>
<reference evidence="12 13" key="1">
    <citation type="submission" date="2019-09" db="EMBL/GenBank/DDBJ databases">
        <title>Bird 10,000 Genomes (B10K) Project - Family phase.</title>
        <authorList>
            <person name="Zhang G."/>
        </authorList>
    </citation>
    <scope>NUCLEOTIDE SEQUENCE [LARGE SCALE GENOMIC DNA]</scope>
    <source>
        <strain evidence="12">B10K-DU-021-33</strain>
        <tissue evidence="12">Mixed tissue sample</tissue>
    </source>
</reference>
<dbReference type="PANTHER" id="PTHR41694">
    <property type="entry name" value="ENDOGENOUS RETROVIRUS GROUP K MEMBER POL PROTEIN"/>
    <property type="match status" value="1"/>
</dbReference>
<feature type="non-terminal residue" evidence="12">
    <location>
        <position position="114"/>
    </location>
</feature>
<evidence type="ECO:0000259" key="10">
    <source>
        <dbReference type="PROSITE" id="PS50876"/>
    </source>
</evidence>
<keyword evidence="8" id="KW-0695">RNA-directed DNA polymerase</keyword>
<dbReference type="Gene3D" id="1.10.10.200">
    <property type="match status" value="1"/>
</dbReference>
<dbReference type="GO" id="GO:0008270">
    <property type="term" value="F:zinc ion binding"/>
    <property type="evidence" value="ECO:0007669"/>
    <property type="project" value="UniProtKB-KW"/>
</dbReference>
<keyword evidence="9" id="KW-0862">Zinc</keyword>